<gene>
    <name evidence="15" type="ORF">NEZAVI_LOCUS968</name>
</gene>
<evidence type="ECO:0000256" key="12">
    <source>
        <dbReference type="ARBA" id="ARBA00077751"/>
    </source>
</evidence>
<dbReference type="InterPro" id="IPR001227">
    <property type="entry name" value="Ac_transferase_dom_sf"/>
</dbReference>
<comment type="pathway">
    <text evidence="2">Lipid metabolism; fatty acid biosynthesis.</text>
</comment>
<keyword evidence="7" id="KW-0809">Transit peptide</keyword>
<keyword evidence="5" id="KW-0808">Transferase</keyword>
<feature type="region of interest" description="Disordered" evidence="13">
    <location>
        <begin position="53"/>
        <end position="80"/>
    </location>
</feature>
<evidence type="ECO:0000256" key="13">
    <source>
        <dbReference type="SAM" id="MobiDB-lite"/>
    </source>
</evidence>
<dbReference type="PANTHER" id="PTHR47170">
    <property type="entry name" value="MALONYL-COA ACP TRANSACYLASE, ACP-BINDING"/>
    <property type="match status" value="1"/>
</dbReference>
<protein>
    <recommendedName>
        <fullName evidence="3">[acyl-carrier-protein] S-malonyltransferase</fullName>
        <ecNumber evidence="3">2.3.1.39</ecNumber>
    </recommendedName>
    <alternativeName>
        <fullName evidence="12">[Acyl-carrier-protein] malonyltransferase</fullName>
    </alternativeName>
</protein>
<keyword evidence="4" id="KW-0444">Lipid biosynthesis</keyword>
<comment type="similarity">
    <text evidence="11">Belongs to the type II malonyltransferase family.</text>
</comment>
<name>A0A9P0H230_NEZVI</name>
<dbReference type="EC" id="2.3.1.39" evidence="3"/>
<evidence type="ECO:0000256" key="1">
    <source>
        <dbReference type="ARBA" id="ARBA00004173"/>
    </source>
</evidence>
<keyword evidence="9" id="KW-0496">Mitochondrion</keyword>
<evidence type="ECO:0000256" key="6">
    <source>
        <dbReference type="ARBA" id="ARBA00022832"/>
    </source>
</evidence>
<dbReference type="Pfam" id="PF00698">
    <property type="entry name" value="Acyl_transf_1"/>
    <property type="match status" value="1"/>
</dbReference>
<evidence type="ECO:0000256" key="8">
    <source>
        <dbReference type="ARBA" id="ARBA00023098"/>
    </source>
</evidence>
<dbReference type="SUPFAM" id="SSF52151">
    <property type="entry name" value="FabD/lysophospholipase-like"/>
    <property type="match status" value="1"/>
</dbReference>
<evidence type="ECO:0000259" key="14">
    <source>
        <dbReference type="SMART" id="SM00827"/>
    </source>
</evidence>
<evidence type="ECO:0000256" key="5">
    <source>
        <dbReference type="ARBA" id="ARBA00022679"/>
    </source>
</evidence>
<organism evidence="15 16">
    <name type="scientific">Nezara viridula</name>
    <name type="common">Southern green stink bug</name>
    <name type="synonym">Cimex viridulus</name>
    <dbReference type="NCBI Taxonomy" id="85310"/>
    <lineage>
        <taxon>Eukaryota</taxon>
        <taxon>Metazoa</taxon>
        <taxon>Ecdysozoa</taxon>
        <taxon>Arthropoda</taxon>
        <taxon>Hexapoda</taxon>
        <taxon>Insecta</taxon>
        <taxon>Pterygota</taxon>
        <taxon>Neoptera</taxon>
        <taxon>Paraneoptera</taxon>
        <taxon>Hemiptera</taxon>
        <taxon>Heteroptera</taxon>
        <taxon>Panheteroptera</taxon>
        <taxon>Pentatomomorpha</taxon>
        <taxon>Pentatomoidea</taxon>
        <taxon>Pentatomidae</taxon>
        <taxon>Pentatominae</taxon>
        <taxon>Nezara</taxon>
    </lineage>
</organism>
<dbReference type="InterPro" id="IPR016035">
    <property type="entry name" value="Acyl_Trfase/lysoPLipase"/>
</dbReference>
<comment type="subcellular location">
    <subcellularLocation>
        <location evidence="1">Mitochondrion</location>
    </subcellularLocation>
</comment>
<dbReference type="SMART" id="SM00827">
    <property type="entry name" value="PKS_AT"/>
    <property type="match status" value="1"/>
</dbReference>
<dbReference type="GO" id="GO:0004314">
    <property type="term" value="F:[acyl-carrier-protein] S-malonyltransferase activity"/>
    <property type="evidence" value="ECO:0007669"/>
    <property type="project" value="UniProtKB-EC"/>
</dbReference>
<sequence length="407" mass="45422">MTNSRFLSLNILNKFARSPHKVFFTPHECFSSDNVYEDKKDGKNVKKMLEEAATYEDEQPKDEGDVWSTSPYPKGASVRNQADHSFRPRINPSETSIILFPGQGTQYVGMNKDVIKFPPAKDLFDIASSILGYDLNKLCLQGPAEKLNRTEYAQPAILVCSLAALERLKEEKPQAIENCIATAGFSLGEISALVLAEVLSFEKAVKLVKIRAEAMELAAEMEKGAMLTVLYGPDSKLSEACIKAKEHAATSGVTKAYCGVSNYLFPHCKIVGGNEKAIQYLEENKSQFNLRKLKRLPVSGAFHTPLMIPASEVFYKAMKKANLSDPIIAVHSNIDGKHYENAEHIRRVLAKQIVAPVKWEQTLHILYERPKDMPFPKTYECGPGNSLSTILKMVNVKAWQECFNVKS</sequence>
<evidence type="ECO:0000313" key="15">
    <source>
        <dbReference type="EMBL" id="CAH1389582.1"/>
    </source>
</evidence>
<reference evidence="15" key="1">
    <citation type="submission" date="2022-01" db="EMBL/GenBank/DDBJ databases">
        <authorList>
            <person name="King R."/>
        </authorList>
    </citation>
    <scope>NUCLEOTIDE SEQUENCE</scope>
</reference>
<evidence type="ECO:0000256" key="4">
    <source>
        <dbReference type="ARBA" id="ARBA00022516"/>
    </source>
</evidence>
<dbReference type="AlphaFoldDB" id="A0A9P0H230"/>
<evidence type="ECO:0000256" key="2">
    <source>
        <dbReference type="ARBA" id="ARBA00005194"/>
    </source>
</evidence>
<keyword evidence="10" id="KW-0275">Fatty acid biosynthesis</keyword>
<dbReference type="PANTHER" id="PTHR47170:SF2">
    <property type="entry name" value="MALONYL-COA:ACP TRANSACYLASE (MAT) DOMAIN-CONTAINING PROTEIN"/>
    <property type="match status" value="1"/>
</dbReference>
<evidence type="ECO:0000256" key="7">
    <source>
        <dbReference type="ARBA" id="ARBA00022946"/>
    </source>
</evidence>
<evidence type="ECO:0000256" key="9">
    <source>
        <dbReference type="ARBA" id="ARBA00023128"/>
    </source>
</evidence>
<proteinExistence type="inferred from homology"/>
<dbReference type="InterPro" id="IPR052760">
    <property type="entry name" value="Mitochondrial_malonyltrans"/>
</dbReference>
<dbReference type="InterPro" id="IPR014043">
    <property type="entry name" value="Acyl_transferase_dom"/>
</dbReference>
<evidence type="ECO:0000313" key="16">
    <source>
        <dbReference type="Proteomes" id="UP001152798"/>
    </source>
</evidence>
<evidence type="ECO:0000256" key="10">
    <source>
        <dbReference type="ARBA" id="ARBA00023160"/>
    </source>
</evidence>
<dbReference type="Proteomes" id="UP001152798">
    <property type="component" value="Chromosome 1"/>
</dbReference>
<evidence type="ECO:0000256" key="3">
    <source>
        <dbReference type="ARBA" id="ARBA00013258"/>
    </source>
</evidence>
<dbReference type="Gene3D" id="3.40.366.10">
    <property type="entry name" value="Malonyl-Coenzyme A Acyl Carrier Protein, domain 2"/>
    <property type="match status" value="1"/>
</dbReference>
<dbReference type="OrthoDB" id="541883at2759"/>
<dbReference type="EMBL" id="OV725077">
    <property type="protein sequence ID" value="CAH1389582.1"/>
    <property type="molecule type" value="Genomic_DNA"/>
</dbReference>
<keyword evidence="6" id="KW-0276">Fatty acid metabolism</keyword>
<dbReference type="FunFam" id="3.30.70.250:FF:000005">
    <property type="entry name" value="Malonyl-CoA-acyl carrier protein transacylase, mitochondrial"/>
    <property type="match status" value="1"/>
</dbReference>
<accession>A0A9P0H230</accession>
<keyword evidence="8" id="KW-0443">Lipid metabolism</keyword>
<dbReference type="GO" id="GO:0005739">
    <property type="term" value="C:mitochondrion"/>
    <property type="evidence" value="ECO:0007669"/>
    <property type="project" value="UniProtKB-SubCell"/>
</dbReference>
<dbReference type="GO" id="GO:0006633">
    <property type="term" value="P:fatty acid biosynthetic process"/>
    <property type="evidence" value="ECO:0007669"/>
    <property type="project" value="UniProtKB-KW"/>
</dbReference>
<dbReference type="Gene3D" id="3.30.70.250">
    <property type="entry name" value="Malonyl-CoA ACP transacylase, ACP-binding"/>
    <property type="match status" value="1"/>
</dbReference>
<keyword evidence="16" id="KW-1185">Reference proteome</keyword>
<evidence type="ECO:0000256" key="11">
    <source>
        <dbReference type="ARBA" id="ARBA00061523"/>
    </source>
</evidence>
<feature type="domain" description="Malonyl-CoA:ACP transacylase (MAT)" evidence="14">
    <location>
        <begin position="99"/>
        <end position="393"/>
    </location>
</feature>